<gene>
    <name evidence="3" type="ORF">PHATRDRAFT_bd1699</name>
</gene>
<dbReference type="InterPro" id="IPR006917">
    <property type="entry name" value="SOUL_heme-bd"/>
</dbReference>
<evidence type="ECO:0000256" key="2">
    <source>
        <dbReference type="SAM" id="MobiDB-lite"/>
    </source>
</evidence>
<dbReference type="eggNOG" id="ENOG502QQ0B">
    <property type="taxonomic scope" value="Eukaryota"/>
</dbReference>
<dbReference type="Proteomes" id="UP000000759">
    <property type="component" value="Unassembled WGS sequence"/>
</dbReference>
<feature type="region of interest" description="Disordered" evidence="2">
    <location>
        <begin position="416"/>
        <end position="447"/>
    </location>
</feature>
<protein>
    <submittedName>
        <fullName evidence="3">Uncharacterized protein</fullName>
    </submittedName>
</protein>
<reference evidence="4" key="2">
    <citation type="submission" date="2008-08" db="EMBL/GenBank/DDBJ databases">
        <authorList>
            <consortium name="Diatom Consortium"/>
            <person name="Grigoriev I."/>
            <person name="Grimwood J."/>
            <person name="Kuo A."/>
            <person name="Otillar R.P."/>
            <person name="Salamov A."/>
            <person name="Detter J.C."/>
            <person name="Lindquist E."/>
            <person name="Shapiro H."/>
            <person name="Lucas S."/>
            <person name="Glavina del Rio T."/>
            <person name="Pitluck S."/>
            <person name="Rokhsar D."/>
            <person name="Bowler C."/>
        </authorList>
    </citation>
    <scope>GENOME REANNOTATION</scope>
    <source>
        <strain evidence="4">CCAP 1055/1</strain>
    </source>
</reference>
<accession>B7S470</accession>
<reference evidence="3 4" key="1">
    <citation type="journal article" date="2008" name="Nature">
        <title>The Phaeodactylum genome reveals the evolutionary history of diatom genomes.</title>
        <authorList>
            <person name="Bowler C."/>
            <person name="Allen A.E."/>
            <person name="Badger J.H."/>
            <person name="Grimwood J."/>
            <person name="Jabbari K."/>
            <person name="Kuo A."/>
            <person name="Maheswari U."/>
            <person name="Martens C."/>
            <person name="Maumus F."/>
            <person name="Otillar R.P."/>
            <person name="Rayko E."/>
            <person name="Salamov A."/>
            <person name="Vandepoele K."/>
            <person name="Beszteri B."/>
            <person name="Gruber A."/>
            <person name="Heijde M."/>
            <person name="Katinka M."/>
            <person name="Mock T."/>
            <person name="Valentin K."/>
            <person name="Verret F."/>
            <person name="Berges J.A."/>
            <person name="Brownlee C."/>
            <person name="Cadoret J.P."/>
            <person name="Chiovitti A."/>
            <person name="Choi C.J."/>
            <person name="Coesel S."/>
            <person name="De Martino A."/>
            <person name="Detter J.C."/>
            <person name="Durkin C."/>
            <person name="Falciatore A."/>
            <person name="Fournet J."/>
            <person name="Haruta M."/>
            <person name="Huysman M.J."/>
            <person name="Jenkins B.D."/>
            <person name="Jiroutova K."/>
            <person name="Jorgensen R.E."/>
            <person name="Joubert Y."/>
            <person name="Kaplan A."/>
            <person name="Kroger N."/>
            <person name="Kroth P.G."/>
            <person name="La Roche J."/>
            <person name="Lindquist E."/>
            <person name="Lommer M."/>
            <person name="Martin-Jezequel V."/>
            <person name="Lopez P.J."/>
            <person name="Lucas S."/>
            <person name="Mangogna M."/>
            <person name="McGinnis K."/>
            <person name="Medlin L.K."/>
            <person name="Montsant A."/>
            <person name="Oudot-Le Secq M.P."/>
            <person name="Napoli C."/>
            <person name="Obornik M."/>
            <person name="Parker M.S."/>
            <person name="Petit J.L."/>
            <person name="Porcel B.M."/>
            <person name="Poulsen N."/>
            <person name="Robison M."/>
            <person name="Rychlewski L."/>
            <person name="Rynearson T.A."/>
            <person name="Schmutz J."/>
            <person name="Shapiro H."/>
            <person name="Siaut M."/>
            <person name="Stanley M."/>
            <person name="Sussman M.R."/>
            <person name="Taylor A.R."/>
            <person name="Vardi A."/>
            <person name="von Dassow P."/>
            <person name="Vyverman W."/>
            <person name="Willis A."/>
            <person name="Wyrwicz L.S."/>
            <person name="Rokhsar D.S."/>
            <person name="Weissenbach J."/>
            <person name="Armbrust E.V."/>
            <person name="Green B.R."/>
            <person name="Van de Peer Y."/>
            <person name="Grigoriev I.V."/>
        </authorList>
    </citation>
    <scope>NUCLEOTIDE SEQUENCE [LARGE SCALE GENOMIC DNA]</scope>
    <source>
        <strain evidence="3 4">CCAP 1055/1</strain>
    </source>
</reference>
<dbReference type="RefSeq" id="XP_002176349.1">
    <property type="nucleotide sequence ID" value="XM_002176313.1"/>
</dbReference>
<dbReference type="EMBL" id="DS999284">
    <property type="protein sequence ID" value="EEC42585.1"/>
    <property type="molecule type" value="Genomic_DNA"/>
</dbReference>
<sequence length="447" mass="49265">MKISSRGIFAGVVWSIASVQDSTAFSASLTVAPHRWTVLQSSTSGDDFSSFAASLETPTPSPRTRNNNNNKPRTWKDDLDELLDPATEMNRRQALFTDVVSANQDIREAVETALRDRKIDPLLTPTGKKLQDGTRAVARQLSTDILPSLAANARNPPTQLFSVRPQDLQKNGNRFLNAVTNQMQQNLQTLQRDLLDPSRIPSRISQQTSEFVQEAANVLRETPVGLKEPPYTLVATTNEYEIRDYAGYKVVSTNMAPAGEVYRDSMAQSGQAFNTLASYIFGANRDSKVMEMTTPVTTTMSGEMRFYLAQNDETPDQRIPEPLAQDESKSVYETGNILIQDIPPARLAVRRFPGFATAGEQARQKEILLAALSLDDVELDVPHGQTVGHVLFQYNPPYTVPVLRRNEIAVPVVNPDAVDNDAENNSGESWASAAYDASSWDDGAPSD</sequence>
<evidence type="ECO:0000313" key="4">
    <source>
        <dbReference type="Proteomes" id="UP000000759"/>
    </source>
</evidence>
<dbReference type="PANTHER" id="PTHR11220:SF58">
    <property type="entry name" value="SOUL HEME-BINDING FAMILY PROTEIN"/>
    <property type="match status" value="1"/>
</dbReference>
<dbReference type="PaxDb" id="2850-Phatrdraft1699"/>
<name>B7S470_PHATC</name>
<dbReference type="AlphaFoldDB" id="B7S470"/>
<dbReference type="InParanoid" id="B7S470"/>
<evidence type="ECO:0000256" key="1">
    <source>
        <dbReference type="ARBA" id="ARBA00009817"/>
    </source>
</evidence>
<dbReference type="PANTHER" id="PTHR11220">
    <property type="entry name" value="HEME-BINDING PROTEIN-RELATED"/>
    <property type="match status" value="1"/>
</dbReference>
<feature type="region of interest" description="Disordered" evidence="2">
    <location>
        <begin position="50"/>
        <end position="76"/>
    </location>
</feature>
<proteinExistence type="inferred from homology"/>
<dbReference type="Gene3D" id="3.20.80.10">
    <property type="entry name" value="Regulatory factor, effector binding domain"/>
    <property type="match status" value="1"/>
</dbReference>
<dbReference type="SUPFAM" id="SSF55136">
    <property type="entry name" value="Probable bacterial effector-binding domain"/>
    <property type="match status" value="1"/>
</dbReference>
<dbReference type="HOGENOM" id="CLU_047784_0_0_1"/>
<dbReference type="OrthoDB" id="6424451at2759"/>
<comment type="similarity">
    <text evidence="1">Belongs to the HEBP family.</text>
</comment>
<dbReference type="Pfam" id="PF04832">
    <property type="entry name" value="SOUL"/>
    <property type="match status" value="1"/>
</dbReference>
<feature type="compositionally biased region" description="Low complexity" evidence="2">
    <location>
        <begin position="62"/>
        <end position="72"/>
    </location>
</feature>
<dbReference type="KEGG" id="pti:PHATRDRAFT_bd1699"/>
<dbReference type="GeneID" id="7205084"/>
<evidence type="ECO:0000313" key="3">
    <source>
        <dbReference type="EMBL" id="EEC42585.1"/>
    </source>
</evidence>
<keyword evidence="4" id="KW-1185">Reference proteome</keyword>
<dbReference type="InterPro" id="IPR011256">
    <property type="entry name" value="Reg_factor_effector_dom_sf"/>
</dbReference>
<organism evidence="3 4">
    <name type="scientific">Phaeodactylum tricornutum (strain CCAP 1055/1)</name>
    <dbReference type="NCBI Taxonomy" id="556484"/>
    <lineage>
        <taxon>Eukaryota</taxon>
        <taxon>Sar</taxon>
        <taxon>Stramenopiles</taxon>
        <taxon>Ochrophyta</taxon>
        <taxon>Bacillariophyta</taxon>
        <taxon>Bacillariophyceae</taxon>
        <taxon>Bacillariophycidae</taxon>
        <taxon>Naviculales</taxon>
        <taxon>Phaeodactylaceae</taxon>
        <taxon>Phaeodactylum</taxon>
    </lineage>
</organism>